<evidence type="ECO:0000313" key="2">
    <source>
        <dbReference type="EMBL" id="SMF70497.1"/>
    </source>
</evidence>
<gene>
    <name evidence="2" type="ORF">SAMN06295910_1885</name>
</gene>
<feature type="region of interest" description="Disordered" evidence="1">
    <location>
        <begin position="616"/>
        <end position="641"/>
    </location>
</feature>
<dbReference type="EMBL" id="LT840185">
    <property type="protein sequence ID" value="SMF70497.1"/>
    <property type="molecule type" value="Genomic_DNA"/>
</dbReference>
<sequence>MSKISRVVGAIAGVVAIVGYATGNPGLAGAATAVAALSSTAAQIAQKKPPMRGSTSTILIGANLPMPYAMGRTYASASLIYDVGYGGTDNPYRSMVFVWSGAGPIKGIEAFQSDFATVAFDGGTAGKPAGNATGYYRDFLRLSTQLGATPEAAALAGPFGAIPAWGAGQKLSGYAAGLVTATFDKKGKRFASGLPQLGAIVNGVLVYDPRQDGTYPGGSGACRPRQEATYVWDGPPLAMAAGENPGCHGVTYAMGRHQGPAGKMVFGCGFAPEAIDWPAWVRFMNLCDMNGWKIGGTIFEPGSKWDNLKRICAAGGGEPVFAGGKLSVKFNEPRIALDTITRDDLADGEVQVQAMKGWRDRVNAVVPRYRSEAHRWDMVQAAAVKSSAYIAEDGEEKVIERPFDLVQDKDQAARLAAYELVNGREIGPIILPCKLRLIEYRIGDALTVDLPDEGLDGQPCVIVGRRIDPVAGMIELTLESETAAKHAFALGQTGIAPPTPSLLSAEQLDAAAEQAALIALQAALRTSTARNLTVEGRNGPPAQIELSGFQIDYTGFGVVSVAGPTVLNVSGAGTYYLYADADALGDAAPVIGATTNYPSAFNSAAAPRRVFLGQSVVVPGSGSPPTGGTGSGGGYGGGSNP</sequence>
<name>A0A1X7GJ79_9SPHN</name>
<dbReference type="OrthoDB" id="7172230at2"/>
<evidence type="ECO:0008006" key="4">
    <source>
        <dbReference type="Google" id="ProtNLM"/>
    </source>
</evidence>
<proteinExistence type="predicted"/>
<dbReference type="Proteomes" id="UP000192934">
    <property type="component" value="Chromosome I"/>
</dbReference>
<organism evidence="2 3">
    <name type="scientific">Allosphingosinicella indica</name>
    <dbReference type="NCBI Taxonomy" id="941907"/>
    <lineage>
        <taxon>Bacteria</taxon>
        <taxon>Pseudomonadati</taxon>
        <taxon>Pseudomonadota</taxon>
        <taxon>Alphaproteobacteria</taxon>
        <taxon>Sphingomonadales</taxon>
        <taxon>Sphingomonadaceae</taxon>
        <taxon>Allosphingosinicella</taxon>
    </lineage>
</organism>
<keyword evidence="3" id="KW-1185">Reference proteome</keyword>
<dbReference type="STRING" id="941907.SAMN06295910_1885"/>
<evidence type="ECO:0000313" key="3">
    <source>
        <dbReference type="Proteomes" id="UP000192934"/>
    </source>
</evidence>
<evidence type="ECO:0000256" key="1">
    <source>
        <dbReference type="SAM" id="MobiDB-lite"/>
    </source>
</evidence>
<feature type="compositionally biased region" description="Gly residues" evidence="1">
    <location>
        <begin position="625"/>
        <end position="641"/>
    </location>
</feature>
<protein>
    <recommendedName>
        <fullName evidence="4">Tip attachment protein J domain-containing protein</fullName>
    </recommendedName>
</protein>
<accession>A0A1X7GJ79</accession>
<dbReference type="RefSeq" id="WP_085218537.1">
    <property type="nucleotide sequence ID" value="NZ_LT840185.1"/>
</dbReference>
<dbReference type="AlphaFoldDB" id="A0A1X7GJ79"/>
<reference evidence="3" key="1">
    <citation type="submission" date="2017-04" db="EMBL/GenBank/DDBJ databases">
        <authorList>
            <person name="Varghese N."/>
            <person name="Submissions S."/>
        </authorList>
    </citation>
    <scope>NUCLEOTIDE SEQUENCE [LARGE SCALE GENOMIC DNA]</scope>
    <source>
        <strain evidence="3">Dd16</strain>
    </source>
</reference>